<sequence length="119" mass="13092">MDQQQKITGHMRAMFYALTDLASNIDSGGEDFQIEMEISGGEVTFDPEEISTSKIGEPAARKALKLNEVLEDAGYPKVAGVLISFFVEDGQINFSLGMEDEPDEEQKRIIASVFDGLDL</sequence>
<gene>
    <name evidence="1" type="ORF">HMPREF1862_01385</name>
</gene>
<evidence type="ECO:0000313" key="1">
    <source>
        <dbReference type="EMBL" id="KXB80161.1"/>
    </source>
</evidence>
<protein>
    <submittedName>
        <fullName evidence="1">Uncharacterized protein</fullName>
    </submittedName>
</protein>
<name>A0AB34WYN1_9ACTO</name>
<organism evidence="1 2">
    <name type="scientific">Varibaculum cambriense</name>
    <dbReference type="NCBI Taxonomy" id="184870"/>
    <lineage>
        <taxon>Bacteria</taxon>
        <taxon>Bacillati</taxon>
        <taxon>Actinomycetota</taxon>
        <taxon>Actinomycetes</taxon>
        <taxon>Actinomycetales</taxon>
        <taxon>Actinomycetaceae</taxon>
        <taxon>Varibaculum</taxon>
    </lineage>
</organism>
<dbReference type="EMBL" id="LSDN01000018">
    <property type="protein sequence ID" value="KXB80161.1"/>
    <property type="molecule type" value="Genomic_DNA"/>
</dbReference>
<comment type="caution">
    <text evidence="1">The sequence shown here is derived from an EMBL/GenBank/DDBJ whole genome shotgun (WGS) entry which is preliminary data.</text>
</comment>
<dbReference type="AlphaFoldDB" id="A0AB34WYN1"/>
<dbReference type="RefSeq" id="WP_156430227.1">
    <property type="nucleotide sequence ID" value="NZ_JAWHBH010000009.1"/>
</dbReference>
<accession>A0AB34WYN1</accession>
<dbReference type="Proteomes" id="UP000070572">
    <property type="component" value="Unassembled WGS sequence"/>
</dbReference>
<evidence type="ECO:0000313" key="2">
    <source>
        <dbReference type="Proteomes" id="UP000070572"/>
    </source>
</evidence>
<proteinExistence type="predicted"/>
<reference evidence="1 2" key="1">
    <citation type="submission" date="2016-01" db="EMBL/GenBank/DDBJ databases">
        <authorList>
            <person name="Mitreva M."/>
            <person name="Pepin K.H."/>
            <person name="Mihindukulasuriya K.A."/>
            <person name="Fulton R."/>
            <person name="Fronick C."/>
            <person name="O'Laughlin M."/>
            <person name="Miner T."/>
            <person name="Herter B."/>
            <person name="Rosa B.A."/>
            <person name="Cordes M."/>
            <person name="Tomlinson C."/>
            <person name="Wollam A."/>
            <person name="Palsikar V.B."/>
            <person name="Mardis E.R."/>
            <person name="Wilson R.K."/>
        </authorList>
    </citation>
    <scope>NUCLEOTIDE SEQUENCE [LARGE SCALE GENOMIC DNA]</scope>
    <source>
        <strain evidence="1 2">DNF00696</strain>
    </source>
</reference>